<name>A0A6J4UDM9_9BACT</name>
<proteinExistence type="predicted"/>
<evidence type="ECO:0000313" key="2">
    <source>
        <dbReference type="EMBL" id="CAA9545554.1"/>
    </source>
</evidence>
<gene>
    <name evidence="2" type="ORF">AVDCRST_MAG19-200</name>
</gene>
<feature type="compositionally biased region" description="Low complexity" evidence="1">
    <location>
        <begin position="31"/>
        <end position="44"/>
    </location>
</feature>
<protein>
    <submittedName>
        <fullName evidence="2">Uncharacterized protein</fullName>
    </submittedName>
</protein>
<organism evidence="2">
    <name type="scientific">uncultured Thermomicrobiales bacterium</name>
    <dbReference type="NCBI Taxonomy" id="1645740"/>
    <lineage>
        <taxon>Bacteria</taxon>
        <taxon>Pseudomonadati</taxon>
        <taxon>Thermomicrobiota</taxon>
        <taxon>Thermomicrobia</taxon>
        <taxon>Thermomicrobiales</taxon>
        <taxon>environmental samples</taxon>
    </lineage>
</organism>
<feature type="region of interest" description="Disordered" evidence="1">
    <location>
        <begin position="1"/>
        <end position="44"/>
    </location>
</feature>
<dbReference type="EMBL" id="CADCWL010000012">
    <property type="protein sequence ID" value="CAA9545554.1"/>
    <property type="molecule type" value="Genomic_DNA"/>
</dbReference>
<reference evidence="2" key="1">
    <citation type="submission" date="2020-02" db="EMBL/GenBank/DDBJ databases">
        <authorList>
            <person name="Meier V. D."/>
        </authorList>
    </citation>
    <scope>NUCLEOTIDE SEQUENCE</scope>
    <source>
        <strain evidence="2">AVDCRST_MAG19</strain>
    </source>
</reference>
<evidence type="ECO:0000256" key="1">
    <source>
        <dbReference type="SAM" id="MobiDB-lite"/>
    </source>
</evidence>
<accession>A0A6J4UDM9</accession>
<dbReference type="AlphaFoldDB" id="A0A6J4UDM9"/>
<sequence>MEAPFHSATDARVAAGPSHDGRLPARLVLGPRRPSTTTGAAASAGRCVAAFPRQANVRRRRPLGAP</sequence>